<proteinExistence type="predicted"/>
<evidence type="ECO:0000313" key="1">
    <source>
        <dbReference type="EMBL" id="CAD8938710.1"/>
    </source>
</evidence>
<reference evidence="1" key="1">
    <citation type="submission" date="2021-01" db="EMBL/GenBank/DDBJ databases">
        <authorList>
            <person name="Corre E."/>
            <person name="Pelletier E."/>
            <person name="Niang G."/>
            <person name="Scheremetjew M."/>
            <person name="Finn R."/>
            <person name="Kale V."/>
            <person name="Holt S."/>
            <person name="Cochrane G."/>
            <person name="Meng A."/>
            <person name="Brown T."/>
            <person name="Cohen L."/>
        </authorList>
    </citation>
    <scope>NUCLEOTIDE SEQUENCE</scope>
    <source>
        <strain evidence="1">ECT3854</strain>
    </source>
</reference>
<gene>
    <name evidence="1" type="ORF">CTEN0397_LOCUS9773</name>
</gene>
<protein>
    <submittedName>
        <fullName evidence="1">Uncharacterized protein</fullName>
    </submittedName>
</protein>
<dbReference type="AlphaFoldDB" id="A0A7S1D5A2"/>
<dbReference type="EMBL" id="HBFW01015333">
    <property type="protein sequence ID" value="CAD8938710.1"/>
    <property type="molecule type" value="Transcribed_RNA"/>
</dbReference>
<accession>A0A7S1D5A2</accession>
<dbReference type="PANTHER" id="PTHR34935:SF3">
    <property type="entry name" value="PROTEIN TIC110, CHLOROPLASTIC"/>
    <property type="match status" value="1"/>
</dbReference>
<dbReference type="InterPro" id="IPR031610">
    <property type="entry name" value="TIC110"/>
</dbReference>
<name>A0A7S1D5A2_CYCTE</name>
<dbReference type="PANTHER" id="PTHR34935">
    <property type="entry name" value="PROTEIN TIC110, CHLOROPLASTIC"/>
    <property type="match status" value="1"/>
</dbReference>
<organism evidence="1">
    <name type="scientific">Cyclophora tenuis</name>
    <name type="common">Marine diatom</name>
    <dbReference type="NCBI Taxonomy" id="216820"/>
    <lineage>
        <taxon>Eukaryota</taxon>
        <taxon>Sar</taxon>
        <taxon>Stramenopiles</taxon>
        <taxon>Ochrophyta</taxon>
        <taxon>Bacillariophyta</taxon>
        <taxon>Fragilariophyceae</taxon>
        <taxon>Fragilariophycidae</taxon>
        <taxon>Cyclophorales</taxon>
        <taxon>Cyclophoraceae</taxon>
        <taxon>Cyclophora</taxon>
    </lineage>
</organism>
<sequence>MNMGAVDSATAELLYRQFVVGGFTSQSSDAPRYEAARTTFGGILGLAPDKMEEVGSSIGNTIYDNYISKTMASKGILDQQDMMFLANMQSKLGLTAEQGEEMLMEAQKKVLSEEVSFLMESPDAESIKAFREKCNTLGIDLEKDLAVTKARLIKMFEIEVTKGLEAAKVTLESGEDVTEIQESLGLEAEQTEKIFEDLVLRLGAGMFQRIIMAIRTNDPRDAVVPLKRLVRYAKFVDGDLGLEVKPEEAKEIFDIYSKIDFGKDDEETIASNKELLKVALSMS</sequence>